<dbReference type="GO" id="GO:0055085">
    <property type="term" value="P:transmembrane transport"/>
    <property type="evidence" value="ECO:0007669"/>
    <property type="project" value="InterPro"/>
</dbReference>
<evidence type="ECO:0000256" key="8">
    <source>
        <dbReference type="SAM" id="Phobius"/>
    </source>
</evidence>
<feature type="transmembrane region" description="Helical" evidence="8">
    <location>
        <begin position="62"/>
        <end position="83"/>
    </location>
</feature>
<feature type="transmembrane region" description="Helical" evidence="8">
    <location>
        <begin position="227"/>
        <end position="248"/>
    </location>
</feature>
<dbReference type="Pfam" id="PF03547">
    <property type="entry name" value="Mem_trans"/>
    <property type="match status" value="1"/>
</dbReference>
<keyword evidence="7 8" id="KW-0472">Membrane</keyword>
<evidence type="ECO:0000313" key="9">
    <source>
        <dbReference type="EMBL" id="SDM17101.1"/>
    </source>
</evidence>
<evidence type="ECO:0008006" key="11">
    <source>
        <dbReference type="Google" id="ProtNLM"/>
    </source>
</evidence>
<dbReference type="EMBL" id="FNGO01000019">
    <property type="protein sequence ID" value="SDM17101.1"/>
    <property type="molecule type" value="Genomic_DNA"/>
</dbReference>
<dbReference type="GO" id="GO:0005886">
    <property type="term" value="C:plasma membrane"/>
    <property type="evidence" value="ECO:0007669"/>
    <property type="project" value="UniProtKB-SubCell"/>
</dbReference>
<keyword evidence="5 8" id="KW-0812">Transmembrane</keyword>
<feature type="transmembrane region" description="Helical" evidence="8">
    <location>
        <begin position="288"/>
        <end position="310"/>
    </location>
</feature>
<organism evidence="9 10">
    <name type="scientific">Halarsenatibacter silvermanii</name>
    <dbReference type="NCBI Taxonomy" id="321763"/>
    <lineage>
        <taxon>Bacteria</taxon>
        <taxon>Bacillati</taxon>
        <taxon>Bacillota</taxon>
        <taxon>Clostridia</taxon>
        <taxon>Halanaerobiales</taxon>
        <taxon>Halarsenatibacteraceae</taxon>
        <taxon>Halarsenatibacter</taxon>
    </lineage>
</organism>
<comment type="subcellular location">
    <subcellularLocation>
        <location evidence="1">Cell membrane</location>
        <topology evidence="1">Multi-pass membrane protein</topology>
    </subcellularLocation>
</comment>
<keyword evidence="10" id="KW-1185">Reference proteome</keyword>
<dbReference type="InterPro" id="IPR004776">
    <property type="entry name" value="Mem_transp_PIN-like"/>
</dbReference>
<feature type="transmembrane region" description="Helical" evidence="8">
    <location>
        <begin position="36"/>
        <end position="56"/>
    </location>
</feature>
<evidence type="ECO:0000256" key="4">
    <source>
        <dbReference type="ARBA" id="ARBA00022475"/>
    </source>
</evidence>
<dbReference type="Proteomes" id="UP000199476">
    <property type="component" value="Unassembled WGS sequence"/>
</dbReference>
<evidence type="ECO:0000256" key="6">
    <source>
        <dbReference type="ARBA" id="ARBA00022989"/>
    </source>
</evidence>
<evidence type="ECO:0000256" key="1">
    <source>
        <dbReference type="ARBA" id="ARBA00004651"/>
    </source>
</evidence>
<feature type="transmembrane region" description="Helical" evidence="8">
    <location>
        <begin position="128"/>
        <end position="149"/>
    </location>
</feature>
<dbReference type="STRING" id="321763.SAMN04488692_11943"/>
<evidence type="ECO:0000256" key="2">
    <source>
        <dbReference type="ARBA" id="ARBA00010145"/>
    </source>
</evidence>
<dbReference type="RefSeq" id="WP_089761205.1">
    <property type="nucleotide sequence ID" value="NZ_FNGO01000019.1"/>
</dbReference>
<dbReference type="PANTHER" id="PTHR36838:SF1">
    <property type="entry name" value="SLR1864 PROTEIN"/>
    <property type="match status" value="1"/>
</dbReference>
<gene>
    <name evidence="9" type="ORF">SAMN04488692_11943</name>
</gene>
<name>A0A1G9R1S7_9FIRM</name>
<feature type="transmembrane region" description="Helical" evidence="8">
    <location>
        <begin position="254"/>
        <end position="276"/>
    </location>
</feature>
<keyword evidence="6 8" id="KW-1133">Transmembrane helix</keyword>
<dbReference type="Gene3D" id="1.20.1530.20">
    <property type="match status" value="1"/>
</dbReference>
<protein>
    <recommendedName>
        <fullName evidence="11">AEC family transporter</fullName>
    </recommendedName>
</protein>
<proteinExistence type="inferred from homology"/>
<feature type="transmembrane region" description="Helical" evidence="8">
    <location>
        <begin position="196"/>
        <end position="215"/>
    </location>
</feature>
<evidence type="ECO:0000256" key="3">
    <source>
        <dbReference type="ARBA" id="ARBA00022448"/>
    </source>
</evidence>
<accession>A0A1G9R1S7</accession>
<reference evidence="9 10" key="1">
    <citation type="submission" date="2016-10" db="EMBL/GenBank/DDBJ databases">
        <authorList>
            <person name="de Groot N.N."/>
        </authorList>
    </citation>
    <scope>NUCLEOTIDE SEQUENCE [LARGE SCALE GENOMIC DNA]</scope>
    <source>
        <strain evidence="9 10">SLAS-1</strain>
    </source>
</reference>
<evidence type="ECO:0000256" key="7">
    <source>
        <dbReference type="ARBA" id="ARBA00023136"/>
    </source>
</evidence>
<feature type="transmembrane region" description="Helical" evidence="8">
    <location>
        <begin position="103"/>
        <end position="122"/>
    </location>
</feature>
<evidence type="ECO:0000256" key="5">
    <source>
        <dbReference type="ARBA" id="ARBA00022692"/>
    </source>
</evidence>
<feature type="transmembrane region" description="Helical" evidence="8">
    <location>
        <begin position="6"/>
        <end position="24"/>
    </location>
</feature>
<sequence>MPFMPLLNQILALFLILFFGYYLRKKGIIKERDREFLFDLLLDYILPFMIISAMMVDIEGEMLQNVLLLLAGWAGVYFIIVLLASLTSKRLSGSPRHRQTIKFLMIFSNIGYMGLPVLGAIFPEYGVFYGSIGQIPFNAVIWTYGIYILQEKGESMKPARMLQIFKNNGTLALGVGFFILLTGIEVPGALAEAINLIGDATFPFSMIVIGASLYGMELRRLIVKPELLGLSLFKLLVFPLAALAVFRLVSLPAILASVITLQIAMPAAANSVIFAARFSGDHRLASEGVFITTLLSLFTIPFITAVAVIVF</sequence>
<dbReference type="InterPro" id="IPR038770">
    <property type="entry name" value="Na+/solute_symporter_sf"/>
</dbReference>
<keyword evidence="3" id="KW-0813">Transport</keyword>
<dbReference type="OrthoDB" id="9798064at2"/>
<dbReference type="PANTHER" id="PTHR36838">
    <property type="entry name" value="AUXIN EFFLUX CARRIER FAMILY PROTEIN"/>
    <property type="match status" value="1"/>
</dbReference>
<dbReference type="AlphaFoldDB" id="A0A1G9R1S7"/>
<evidence type="ECO:0000313" key="10">
    <source>
        <dbReference type="Proteomes" id="UP000199476"/>
    </source>
</evidence>
<keyword evidence="4" id="KW-1003">Cell membrane</keyword>
<comment type="similarity">
    <text evidence="2">Belongs to the auxin efflux carrier (TC 2.A.69) family.</text>
</comment>
<feature type="transmembrane region" description="Helical" evidence="8">
    <location>
        <begin position="170"/>
        <end position="190"/>
    </location>
</feature>